<name>A0A194XGQ0_MOLSC</name>
<protein>
    <recommendedName>
        <fullName evidence="2">C2H2-type domain-containing protein</fullName>
    </recommendedName>
</protein>
<dbReference type="OrthoDB" id="3565113at2759"/>
<evidence type="ECO:0000256" key="1">
    <source>
        <dbReference type="SAM" id="MobiDB-lite"/>
    </source>
</evidence>
<dbReference type="RefSeq" id="XP_018073302.1">
    <property type="nucleotide sequence ID" value="XM_018213011.1"/>
</dbReference>
<keyword evidence="4" id="KW-1185">Reference proteome</keyword>
<dbReference type="KEGG" id="psco:LY89DRAFT_667991"/>
<accession>A0A194XGQ0</accession>
<evidence type="ECO:0000313" key="3">
    <source>
        <dbReference type="EMBL" id="KUJ18947.1"/>
    </source>
</evidence>
<dbReference type="GeneID" id="28822737"/>
<feature type="compositionally biased region" description="Polar residues" evidence="1">
    <location>
        <begin position="159"/>
        <end position="172"/>
    </location>
</feature>
<feature type="region of interest" description="Disordered" evidence="1">
    <location>
        <begin position="309"/>
        <end position="368"/>
    </location>
</feature>
<feature type="region of interest" description="Disordered" evidence="1">
    <location>
        <begin position="125"/>
        <end position="174"/>
    </location>
</feature>
<feature type="region of interest" description="Disordered" evidence="1">
    <location>
        <begin position="618"/>
        <end position="639"/>
    </location>
</feature>
<dbReference type="EMBL" id="KQ947412">
    <property type="protein sequence ID" value="KUJ18947.1"/>
    <property type="molecule type" value="Genomic_DNA"/>
</dbReference>
<feature type="compositionally biased region" description="Polar residues" evidence="1">
    <location>
        <begin position="317"/>
        <end position="342"/>
    </location>
</feature>
<feature type="compositionally biased region" description="Polar residues" evidence="1">
    <location>
        <begin position="621"/>
        <end position="639"/>
    </location>
</feature>
<dbReference type="PROSITE" id="PS00028">
    <property type="entry name" value="ZINC_FINGER_C2H2_1"/>
    <property type="match status" value="1"/>
</dbReference>
<proteinExistence type="predicted"/>
<dbReference type="Proteomes" id="UP000070700">
    <property type="component" value="Unassembled WGS sequence"/>
</dbReference>
<dbReference type="InParanoid" id="A0A194XGQ0"/>
<evidence type="ECO:0000313" key="4">
    <source>
        <dbReference type="Proteomes" id="UP000070700"/>
    </source>
</evidence>
<evidence type="ECO:0000259" key="2">
    <source>
        <dbReference type="PROSITE" id="PS00028"/>
    </source>
</evidence>
<feature type="region of interest" description="Disordered" evidence="1">
    <location>
        <begin position="233"/>
        <end position="253"/>
    </location>
</feature>
<gene>
    <name evidence="3" type="ORF">LY89DRAFT_667991</name>
</gene>
<sequence>MFGTMSNRPRVICPIAGCTKTFSRPADRVRHVDEVHGDLNQCPVEDYGWQKAKRKGRLEAHMRKKHPEICSVPLDMPAHTLSVQNADTAAFASYDSGQSMQASASYTQAPLEYYCPPTIQQETYSKSNQREDQTYPQSSYQWPIDQNVDTEHDSVYPSRPSTRKSTSQQPESSAYELSRLVALANRPSRAKKQIARLDEIMDSTSTQLSEPDPGPSMTIVPVEHSFYDEEIKGESHKGSSIGLSDEEPDTGSVSDLHEIFDERIKSLWESEPELARRITYHVVPKLYFLGPLFTGDAFSSLIDGDAANEDGADQGSHPLSSSLFQNTGSSSHSTESNDGSSSKRSREQGNDGGGGKKPRRHDKSAPSRASKDKCVVAKLKCVFYAKCFVTHCFKDGRVSKTSGFSECHYMLDHIKDYHTTVRCQRCHQPFEGDGAISSKNEHQKICNAQARTITDDVIDCDTKAKLNENLNRLVTRAWSLENEDHEMKDWISVYIQAFTGITKPTAELNDTELKRLRKGQRELAKCLFGCVATSQAEADSPPPPDFQGQTQFFQRCLAITLDLLSNPASNTASSPDSNIAQQLETFLKQNMMSAVTSGSDNQAMNNYGLATATLCHESHGPTDTSEVSAEQAQGLTPASQQTFPLTREAAVEAPTMPLPDLEGTLPEAVPENTEMSTKTSSLLSNASECQLCNGSGWVLSWMSYSPDQWDICPCTVYVV</sequence>
<feature type="domain" description="C2H2-type" evidence="2">
    <location>
        <begin position="13"/>
        <end position="36"/>
    </location>
</feature>
<organism evidence="3 4">
    <name type="scientific">Mollisia scopiformis</name>
    <name type="common">Conifer needle endophyte fungus</name>
    <name type="synonym">Phialocephala scopiformis</name>
    <dbReference type="NCBI Taxonomy" id="149040"/>
    <lineage>
        <taxon>Eukaryota</taxon>
        <taxon>Fungi</taxon>
        <taxon>Dikarya</taxon>
        <taxon>Ascomycota</taxon>
        <taxon>Pezizomycotina</taxon>
        <taxon>Leotiomycetes</taxon>
        <taxon>Helotiales</taxon>
        <taxon>Mollisiaceae</taxon>
        <taxon>Mollisia</taxon>
    </lineage>
</organism>
<dbReference type="AlphaFoldDB" id="A0A194XGQ0"/>
<dbReference type="InterPro" id="IPR013087">
    <property type="entry name" value="Znf_C2H2_type"/>
</dbReference>
<reference evidence="3 4" key="1">
    <citation type="submission" date="2015-10" db="EMBL/GenBank/DDBJ databases">
        <title>Full genome of DAOMC 229536 Phialocephala scopiformis, a fungal endophyte of spruce producing the potent anti-insectan compound rugulosin.</title>
        <authorList>
            <consortium name="DOE Joint Genome Institute"/>
            <person name="Walker A.K."/>
            <person name="Frasz S.L."/>
            <person name="Seifert K.A."/>
            <person name="Miller J.D."/>
            <person name="Mondo S.J."/>
            <person name="Labutti K."/>
            <person name="Lipzen A."/>
            <person name="Dockter R."/>
            <person name="Kennedy M."/>
            <person name="Grigoriev I.V."/>
            <person name="Spatafora J.W."/>
        </authorList>
    </citation>
    <scope>NUCLEOTIDE SEQUENCE [LARGE SCALE GENOMIC DNA]</scope>
    <source>
        <strain evidence="3 4">CBS 120377</strain>
    </source>
</reference>